<reference evidence="1 2" key="1">
    <citation type="journal article" date="2021" name="BMC Genomics">
        <title>Datura genome reveals duplications of psychoactive alkaloid biosynthetic genes and high mutation rate following tissue culture.</title>
        <authorList>
            <person name="Rajewski A."/>
            <person name="Carter-House D."/>
            <person name="Stajich J."/>
            <person name="Litt A."/>
        </authorList>
    </citation>
    <scope>NUCLEOTIDE SEQUENCE [LARGE SCALE GENOMIC DNA]</scope>
    <source>
        <strain evidence="1">AR-01</strain>
    </source>
</reference>
<sequence length="52" mass="5741">WKTQTRSGTGPETVAEFMRLNVETGIVYGTRLDVLNSRKALSALKSKSGKKE</sequence>
<feature type="non-terminal residue" evidence="1">
    <location>
        <position position="1"/>
    </location>
</feature>
<protein>
    <submittedName>
        <fullName evidence="1">Uncharacterized protein</fullName>
    </submittedName>
</protein>
<comment type="caution">
    <text evidence="1">The sequence shown here is derived from an EMBL/GenBank/DDBJ whole genome shotgun (WGS) entry which is preliminary data.</text>
</comment>
<gene>
    <name evidence="1" type="ORF">HAX54_007578</name>
</gene>
<proteinExistence type="predicted"/>
<organism evidence="1 2">
    <name type="scientific">Datura stramonium</name>
    <name type="common">Jimsonweed</name>
    <name type="synonym">Common thornapple</name>
    <dbReference type="NCBI Taxonomy" id="4076"/>
    <lineage>
        <taxon>Eukaryota</taxon>
        <taxon>Viridiplantae</taxon>
        <taxon>Streptophyta</taxon>
        <taxon>Embryophyta</taxon>
        <taxon>Tracheophyta</taxon>
        <taxon>Spermatophyta</taxon>
        <taxon>Magnoliopsida</taxon>
        <taxon>eudicotyledons</taxon>
        <taxon>Gunneridae</taxon>
        <taxon>Pentapetalae</taxon>
        <taxon>asterids</taxon>
        <taxon>lamiids</taxon>
        <taxon>Solanales</taxon>
        <taxon>Solanaceae</taxon>
        <taxon>Solanoideae</taxon>
        <taxon>Datureae</taxon>
        <taxon>Datura</taxon>
    </lineage>
</organism>
<keyword evidence="2" id="KW-1185">Reference proteome</keyword>
<dbReference type="EMBL" id="JACEIK010000139">
    <property type="protein sequence ID" value="MCD7450607.1"/>
    <property type="molecule type" value="Genomic_DNA"/>
</dbReference>
<evidence type="ECO:0000313" key="1">
    <source>
        <dbReference type="EMBL" id="MCD7450607.1"/>
    </source>
</evidence>
<evidence type="ECO:0000313" key="2">
    <source>
        <dbReference type="Proteomes" id="UP000823775"/>
    </source>
</evidence>
<name>A0ABS8RVG6_DATST</name>
<dbReference type="Proteomes" id="UP000823775">
    <property type="component" value="Unassembled WGS sequence"/>
</dbReference>
<accession>A0ABS8RVG6</accession>